<feature type="non-terminal residue" evidence="1">
    <location>
        <position position="1"/>
    </location>
</feature>
<comment type="caution">
    <text evidence="1">The sequence shown here is derived from an EMBL/GenBank/DDBJ whole genome shotgun (WGS) entry which is preliminary data.</text>
</comment>
<accession>A0A8S4QIQ6</accession>
<dbReference type="EMBL" id="CAKXAJ010007448">
    <property type="protein sequence ID" value="CAH2210387.1"/>
    <property type="molecule type" value="Genomic_DNA"/>
</dbReference>
<organism evidence="1 2">
    <name type="scientific">Pararge aegeria aegeria</name>
    <dbReference type="NCBI Taxonomy" id="348720"/>
    <lineage>
        <taxon>Eukaryota</taxon>
        <taxon>Metazoa</taxon>
        <taxon>Ecdysozoa</taxon>
        <taxon>Arthropoda</taxon>
        <taxon>Hexapoda</taxon>
        <taxon>Insecta</taxon>
        <taxon>Pterygota</taxon>
        <taxon>Neoptera</taxon>
        <taxon>Endopterygota</taxon>
        <taxon>Lepidoptera</taxon>
        <taxon>Glossata</taxon>
        <taxon>Ditrysia</taxon>
        <taxon>Papilionoidea</taxon>
        <taxon>Nymphalidae</taxon>
        <taxon>Satyrinae</taxon>
        <taxon>Satyrini</taxon>
        <taxon>Parargina</taxon>
        <taxon>Pararge</taxon>
    </lineage>
</organism>
<dbReference type="Proteomes" id="UP000838756">
    <property type="component" value="Unassembled WGS sequence"/>
</dbReference>
<evidence type="ECO:0000313" key="2">
    <source>
        <dbReference type="Proteomes" id="UP000838756"/>
    </source>
</evidence>
<reference evidence="1" key="1">
    <citation type="submission" date="2022-03" db="EMBL/GenBank/DDBJ databases">
        <authorList>
            <person name="Lindestad O."/>
        </authorList>
    </citation>
    <scope>NUCLEOTIDE SEQUENCE</scope>
</reference>
<dbReference type="AlphaFoldDB" id="A0A8S4QIQ6"/>
<protein>
    <submittedName>
        <fullName evidence="1">Jg26336 protein</fullName>
    </submittedName>
</protein>
<sequence>YWIELKAKTKTKAADSRRHIVRDSNGPNNKLVPLNEVEKRVLALVDPVAVKKLLNVWIPIVNSAHRELNLAPHTYLIKEIHTPY</sequence>
<evidence type="ECO:0000313" key="1">
    <source>
        <dbReference type="EMBL" id="CAH2210387.1"/>
    </source>
</evidence>
<gene>
    <name evidence="1" type="primary">jg26336</name>
    <name evidence="1" type="ORF">PAEG_LOCUS2293</name>
</gene>
<keyword evidence="2" id="KW-1185">Reference proteome</keyword>
<dbReference type="OrthoDB" id="6931947at2759"/>
<proteinExistence type="predicted"/>
<name>A0A8S4QIQ6_9NEOP</name>